<name>K0SZF8_THAOC</name>
<dbReference type="GO" id="GO:0007189">
    <property type="term" value="P:adenylate cyclase-activating G protein-coupled receptor signaling pathway"/>
    <property type="evidence" value="ECO:0007669"/>
    <property type="project" value="TreeGrafter"/>
</dbReference>
<feature type="region of interest" description="Disordered" evidence="5">
    <location>
        <begin position="531"/>
        <end position="552"/>
    </location>
</feature>
<feature type="transmembrane region" description="Helical" evidence="6">
    <location>
        <begin position="71"/>
        <end position="94"/>
    </location>
</feature>
<comment type="subcellular location">
    <subcellularLocation>
        <location evidence="1">Membrane</location>
        <topology evidence="1">Multi-pass membrane protein</topology>
    </subcellularLocation>
</comment>
<feature type="transmembrane region" description="Helical" evidence="6">
    <location>
        <begin position="42"/>
        <end position="59"/>
    </location>
</feature>
<evidence type="ECO:0000256" key="3">
    <source>
        <dbReference type="ARBA" id="ARBA00022989"/>
    </source>
</evidence>
<protein>
    <recommendedName>
        <fullName evidence="9">G-protein coupled receptors family 2 profile 2 domain-containing protein</fullName>
    </recommendedName>
</protein>
<reference evidence="7 8" key="1">
    <citation type="journal article" date="2012" name="Genome Biol.">
        <title>Genome and low-iron response of an oceanic diatom adapted to chronic iron limitation.</title>
        <authorList>
            <person name="Lommer M."/>
            <person name="Specht M."/>
            <person name="Roy A.S."/>
            <person name="Kraemer L."/>
            <person name="Andreson R."/>
            <person name="Gutowska M.A."/>
            <person name="Wolf J."/>
            <person name="Bergner S.V."/>
            <person name="Schilhabel M.B."/>
            <person name="Klostermeier U.C."/>
            <person name="Beiko R.G."/>
            <person name="Rosenstiel P."/>
            <person name="Hippler M."/>
            <person name="Laroche J."/>
        </authorList>
    </citation>
    <scope>NUCLEOTIDE SEQUENCE [LARGE SCALE GENOMIC DNA]</scope>
    <source>
        <strain evidence="7 8">CCMP1005</strain>
    </source>
</reference>
<accession>K0SZF8</accession>
<gene>
    <name evidence="7" type="ORF">THAOC_15733</name>
</gene>
<dbReference type="GO" id="GO:0004930">
    <property type="term" value="F:G protein-coupled receptor activity"/>
    <property type="evidence" value="ECO:0007669"/>
    <property type="project" value="TreeGrafter"/>
</dbReference>
<evidence type="ECO:0000313" key="8">
    <source>
        <dbReference type="Proteomes" id="UP000266841"/>
    </source>
</evidence>
<feature type="transmembrane region" description="Helical" evidence="6">
    <location>
        <begin position="157"/>
        <end position="176"/>
    </location>
</feature>
<feature type="transmembrane region" description="Helical" evidence="6">
    <location>
        <begin position="261"/>
        <end position="281"/>
    </location>
</feature>
<organism evidence="7 8">
    <name type="scientific">Thalassiosira oceanica</name>
    <name type="common">Marine diatom</name>
    <dbReference type="NCBI Taxonomy" id="159749"/>
    <lineage>
        <taxon>Eukaryota</taxon>
        <taxon>Sar</taxon>
        <taxon>Stramenopiles</taxon>
        <taxon>Ochrophyta</taxon>
        <taxon>Bacillariophyta</taxon>
        <taxon>Coscinodiscophyceae</taxon>
        <taxon>Thalassiosirophycidae</taxon>
        <taxon>Thalassiosirales</taxon>
        <taxon>Thalassiosiraceae</taxon>
        <taxon>Thalassiosira</taxon>
    </lineage>
</organism>
<keyword evidence="4 6" id="KW-0472">Membrane</keyword>
<dbReference type="PANTHER" id="PTHR23112:SF0">
    <property type="entry name" value="TRANSMEMBRANE PROTEIN 116"/>
    <property type="match status" value="1"/>
</dbReference>
<keyword evidence="8" id="KW-1185">Reference proteome</keyword>
<feature type="transmembrane region" description="Helical" evidence="6">
    <location>
        <begin position="126"/>
        <end position="145"/>
    </location>
</feature>
<dbReference type="GO" id="GO:0005886">
    <property type="term" value="C:plasma membrane"/>
    <property type="evidence" value="ECO:0007669"/>
    <property type="project" value="TreeGrafter"/>
</dbReference>
<evidence type="ECO:0000313" key="7">
    <source>
        <dbReference type="EMBL" id="EJK63597.1"/>
    </source>
</evidence>
<evidence type="ECO:0000256" key="4">
    <source>
        <dbReference type="ARBA" id="ARBA00023136"/>
    </source>
</evidence>
<dbReference type="CDD" id="cd00637">
    <property type="entry name" value="7tm_classA_rhodopsin-like"/>
    <property type="match status" value="1"/>
</dbReference>
<evidence type="ECO:0000256" key="1">
    <source>
        <dbReference type="ARBA" id="ARBA00004141"/>
    </source>
</evidence>
<proteinExistence type="predicted"/>
<feature type="transmembrane region" description="Helical" evidence="6">
    <location>
        <begin position="317"/>
        <end position="339"/>
    </location>
</feature>
<dbReference type="EMBL" id="AGNL01018137">
    <property type="protein sequence ID" value="EJK63597.1"/>
    <property type="molecule type" value="Genomic_DNA"/>
</dbReference>
<keyword evidence="2 6" id="KW-0812">Transmembrane</keyword>
<evidence type="ECO:0000256" key="6">
    <source>
        <dbReference type="SAM" id="Phobius"/>
    </source>
</evidence>
<keyword evidence="3 6" id="KW-1133">Transmembrane helix</keyword>
<dbReference type="Proteomes" id="UP000266841">
    <property type="component" value="Unassembled WGS sequence"/>
</dbReference>
<comment type="caution">
    <text evidence="7">The sequence shown here is derived from an EMBL/GenBank/DDBJ whole genome shotgun (WGS) entry which is preliminary data.</text>
</comment>
<dbReference type="OrthoDB" id="47362at2759"/>
<dbReference type="PANTHER" id="PTHR23112">
    <property type="entry name" value="G PROTEIN-COUPLED RECEPTOR 157-RELATED"/>
    <property type="match status" value="1"/>
</dbReference>
<evidence type="ECO:0000256" key="5">
    <source>
        <dbReference type="SAM" id="MobiDB-lite"/>
    </source>
</evidence>
<sequence>MTAAERAASKADETVVPLEDLVDLYGPYRSTHGVALGAIRSASSWVSILASLLLVWVVLRSRVGPSCTFHRLLLGMCAADIVHCLGTAHFNLMAPRDDDYVVWNARGTAATCSAAGYLARMGGTAVLMYSFSINFYYLIVIRFDWSVEYLNRRLEPWLHVLSLCLSIIPSTMFLFWENYNDDFNGSCWVSNNNIAPHCMGIEDGVVREGFTIPCGRGRNSSLLYMFVCIRRLERKAAGRGSRSDDDENYKLSRAVFDRAKAYSLAYVVSWGPFIISTLIYSKSLRFLRVSLARCSNSSCVLARVIETVQRTLTCPMWNVYLVTVFVPLQGVFSLLVYMYPRAKFAKAMMGDDCSWLRACTIALWWTGPLQDKLTFDDADATFIPDPGFDDPEEAPTSADKVEATVDLDADDDRPSPLPLSLDEELLERGGAEKDSRGLTSSITSRESVVMEAEVELANDTPSYPEINRRVYDEEEQDMHEFLGVPIARQLAEEDCEDCLPAQLPPIRDEDIPPHIFEELGVAVATFESFTPATGQEEATEKRLARIGQRMSR</sequence>
<feature type="non-terminal residue" evidence="7">
    <location>
        <position position="552"/>
    </location>
</feature>
<evidence type="ECO:0008006" key="9">
    <source>
        <dbReference type="Google" id="ProtNLM"/>
    </source>
</evidence>
<evidence type="ECO:0000256" key="2">
    <source>
        <dbReference type="ARBA" id="ARBA00022692"/>
    </source>
</evidence>
<dbReference type="Gene3D" id="1.20.1070.10">
    <property type="entry name" value="Rhodopsin 7-helix transmembrane proteins"/>
    <property type="match status" value="1"/>
</dbReference>
<dbReference type="AlphaFoldDB" id="K0SZF8"/>